<dbReference type="PANTHER" id="PTHR46376">
    <property type="entry name" value="LEUCINE-ZIPPER-LIKE TRANSCRIPTIONAL REGULATOR 1"/>
    <property type="match status" value="1"/>
</dbReference>
<feature type="chain" id="PRO_5047231021" evidence="3">
    <location>
        <begin position="21"/>
        <end position="406"/>
    </location>
</feature>
<dbReference type="Gene3D" id="2.120.10.80">
    <property type="entry name" value="Kelch-type beta propeller"/>
    <property type="match status" value="2"/>
</dbReference>
<accession>A0ABX6V417</accession>
<gene>
    <name evidence="4" type="ORF">FM038_008030</name>
</gene>
<organism evidence="4 5">
    <name type="scientific">Shewanella eurypsychrophilus</name>
    <dbReference type="NCBI Taxonomy" id="2593656"/>
    <lineage>
        <taxon>Bacteria</taxon>
        <taxon>Pseudomonadati</taxon>
        <taxon>Pseudomonadota</taxon>
        <taxon>Gammaproteobacteria</taxon>
        <taxon>Alteromonadales</taxon>
        <taxon>Shewanellaceae</taxon>
        <taxon>Shewanella</taxon>
    </lineage>
</organism>
<dbReference type="InterPro" id="IPR015915">
    <property type="entry name" value="Kelch-typ_b-propeller"/>
</dbReference>
<protein>
    <submittedName>
        <fullName evidence="4">Cyclically-permuted mutarotase family protein</fullName>
    </submittedName>
</protein>
<proteinExistence type="predicted"/>
<keyword evidence="2" id="KW-0677">Repeat</keyword>
<dbReference type="NCBIfam" id="TIGR03548">
    <property type="entry name" value="mutarot_permut"/>
    <property type="match status" value="1"/>
</dbReference>
<keyword evidence="5" id="KW-1185">Reference proteome</keyword>
<dbReference type="RefSeq" id="WP_185965777.1">
    <property type="nucleotide sequence ID" value="NZ_CP045503.2"/>
</dbReference>
<keyword evidence="3" id="KW-0732">Signal</keyword>
<dbReference type="InterPro" id="IPR019937">
    <property type="entry name" value="Cycl-permuted_mutarotase"/>
</dbReference>
<dbReference type="InterPro" id="IPR051568">
    <property type="entry name" value="LZTR1/Attractin"/>
</dbReference>
<dbReference type="EMBL" id="CP045503">
    <property type="protein sequence ID" value="QPG57391.2"/>
    <property type="molecule type" value="Genomic_DNA"/>
</dbReference>
<keyword evidence="1" id="KW-0880">Kelch repeat</keyword>
<name>A0ABX6V417_9GAMM</name>
<dbReference type="PANTHER" id="PTHR46376:SF1">
    <property type="entry name" value="LEUCINE-ZIPPER-LIKE TRANSCRIPTIONAL REGULATOR 1"/>
    <property type="match status" value="1"/>
</dbReference>
<dbReference type="InterPro" id="IPR056734">
    <property type="entry name" value="NANM"/>
</dbReference>
<dbReference type="Pfam" id="PF24996">
    <property type="entry name" value="NANM"/>
    <property type="match status" value="2"/>
</dbReference>
<dbReference type="Proteomes" id="UP000316416">
    <property type="component" value="Chromosome"/>
</dbReference>
<evidence type="ECO:0000313" key="4">
    <source>
        <dbReference type="EMBL" id="QPG57391.2"/>
    </source>
</evidence>
<evidence type="ECO:0000256" key="3">
    <source>
        <dbReference type="SAM" id="SignalP"/>
    </source>
</evidence>
<sequence length="406" mass="44706">MKYLKMCILFSLCLSLYLNAVEKPTTLGDSSERFNNSNKQASAEIQILWKKSGSLPAPEGFLESLGVSAAYTAFLGDYLIVAGGANFPKGHPVFQNGQKEYYSDIFVFDVSNDQLKLVSNGHLPIKSGYGATVVVGNSLYLVGGQNNEQALDSIIKLTLDDNQVPITEVIAKLPFTWALGSAAWQNNALYLFAGQQNTKPTNKVCRFSFEKGTCINAEDTPAIPGVNRVQFPSINHNGLFYIFGGMNFEGEKDEYVLTDSYAFDFKSKSWQVLSPTTLDGKAFAVTGGGVASLSSNKLLLLGGVNKKIFDHAIYQLGSLQNEELNEFKQAYFAMEPKDFHFSHRQVIYNIKENSWDVSSDDVPFPGGAGPLNIEQKENKVFWISGEVKPVIRSPIVYQGTVSIMNN</sequence>
<reference evidence="4" key="1">
    <citation type="submission" date="2021-07" db="EMBL/GenBank/DDBJ databases">
        <title>Shewanella sp. YLB-07 whole genome sequence.</title>
        <authorList>
            <person name="Yu L."/>
        </authorList>
    </citation>
    <scope>NUCLEOTIDE SEQUENCE</scope>
    <source>
        <strain evidence="4">YLB-08</strain>
    </source>
</reference>
<evidence type="ECO:0000256" key="1">
    <source>
        <dbReference type="ARBA" id="ARBA00022441"/>
    </source>
</evidence>
<dbReference type="SUPFAM" id="SSF117281">
    <property type="entry name" value="Kelch motif"/>
    <property type="match status" value="1"/>
</dbReference>
<evidence type="ECO:0000313" key="5">
    <source>
        <dbReference type="Proteomes" id="UP000316416"/>
    </source>
</evidence>
<feature type="signal peptide" evidence="3">
    <location>
        <begin position="1"/>
        <end position="20"/>
    </location>
</feature>
<evidence type="ECO:0000256" key="2">
    <source>
        <dbReference type="ARBA" id="ARBA00022737"/>
    </source>
</evidence>